<dbReference type="AlphaFoldDB" id="A0AA88KUZ6"/>
<feature type="compositionally biased region" description="Polar residues" evidence="1">
    <location>
        <begin position="1"/>
        <end position="15"/>
    </location>
</feature>
<feature type="transmembrane region" description="Helical" evidence="2">
    <location>
        <begin position="621"/>
        <end position="644"/>
    </location>
</feature>
<organism evidence="4 5">
    <name type="scientific">Naegleria lovaniensis</name>
    <name type="common">Amoeba</name>
    <dbReference type="NCBI Taxonomy" id="51637"/>
    <lineage>
        <taxon>Eukaryota</taxon>
        <taxon>Discoba</taxon>
        <taxon>Heterolobosea</taxon>
        <taxon>Tetramitia</taxon>
        <taxon>Eutetramitia</taxon>
        <taxon>Vahlkampfiidae</taxon>
        <taxon>Naegleria</taxon>
    </lineage>
</organism>
<sequence>MANSNDDPTIGSNNESEGHKNNEALKKMDSKSTSRTALLIDDQHQFSISTSSSDSTMENSSSTNTMIVQQEQQQAPSTNDIAIEANALILPVIATLNPAQHAAVGGKQPSTISSLINTNPTHQRCIHSTTSSSSSNHLALETAECDGTSSASGYSAGATSNNRGEEDIISVSSEETIPNGTLLIDDIVFSSQSRATTPATTSAVLTNNDLRLDIHTTTTTTSSANSNSNNSLHVDQQSQQHSGRSAPNTSTIPETKATSLTSNKVTHDDNREVKTPNTTNVTPEHGSKNSKIVSHHRTSNTSTEISIRSNISEEKNRKRKEALSAVPRNSYSMSEHIKAPRGAVAGAEHRNRMNLSPRSKDYALVRFTEDNVDTKDTNLSDRLTSPKISESVGNSFLYSSPALMNLGTNVLLSVKNSNSTEKSESNIKNDCLLLKVPDFVLLHIFTFLGIQYVEDNNYNLVCKRWYMTLCMDCLWKERYLTFFNSKHIQNNSMLLSYSHDFDFPQRNKFRFNLIRLRKKKYFLKQRILLQNRHENSRKYLLFNSFVLNPLVAIICFMISTITFGLQEDGVIAKNDKNTLLFVFLPFFASFLFSIVGNISLGLRETIFCKHGFYDASHFLHFVAIVLGQYTFYFCAFVFGLKWFWFKSSLWTSFSIPCLCVYTIFVGFCFAYILHKYVRRRLQFADMLKERPNLTVNTPDYFYFAYKVRAHKRREFYSKAKYISQPYDEDFIEFSEDEASNGTETEEDDDDDFEDTFDDSTAFDDETETASKGTRTDEMVSTPKPRERKKEAPKITVFQEFDKQTHNQHVTDISTLTILIFIFIIIVMIGVQMLLIPLKIDGIITEPWRTVFTPCWLIMFILICGLPAWITWEIATKTNMDKKTVSVSVDVISDESAKKSKMKYDPDQQQHYAFFAFGACPLCITIPLLISLIVLVSTLDGSNIPYVVSASLFAFWEFVFGGLYLMLMTPYTLTRNVWDV</sequence>
<feature type="compositionally biased region" description="Acidic residues" evidence="1">
    <location>
        <begin position="737"/>
        <end position="767"/>
    </location>
</feature>
<dbReference type="RefSeq" id="XP_044553509.1">
    <property type="nucleotide sequence ID" value="XM_044690024.1"/>
</dbReference>
<comment type="caution">
    <text evidence="4">The sequence shown here is derived from an EMBL/GenBank/DDBJ whole genome shotgun (WGS) entry which is preliminary data.</text>
</comment>
<feature type="transmembrane region" description="Helical" evidence="2">
    <location>
        <begin position="650"/>
        <end position="673"/>
    </location>
</feature>
<evidence type="ECO:0000313" key="5">
    <source>
        <dbReference type="Proteomes" id="UP000816034"/>
    </source>
</evidence>
<feature type="region of interest" description="Disordered" evidence="1">
    <location>
        <begin position="219"/>
        <end position="333"/>
    </location>
</feature>
<dbReference type="GeneID" id="68106530"/>
<feature type="domain" description="F-box" evidence="3">
    <location>
        <begin position="430"/>
        <end position="478"/>
    </location>
</feature>
<dbReference type="InterPro" id="IPR001810">
    <property type="entry name" value="F-box_dom"/>
</dbReference>
<proteinExistence type="predicted"/>
<evidence type="ECO:0000259" key="3">
    <source>
        <dbReference type="PROSITE" id="PS50181"/>
    </source>
</evidence>
<keyword evidence="2" id="KW-1133">Transmembrane helix</keyword>
<evidence type="ECO:0000313" key="4">
    <source>
        <dbReference type="EMBL" id="KAG2389517.1"/>
    </source>
</evidence>
<dbReference type="SUPFAM" id="SSF81383">
    <property type="entry name" value="F-box domain"/>
    <property type="match status" value="1"/>
</dbReference>
<feature type="compositionally biased region" description="Basic and acidic residues" evidence="1">
    <location>
        <begin position="773"/>
        <end position="790"/>
    </location>
</feature>
<keyword evidence="2" id="KW-0812">Transmembrane</keyword>
<feature type="transmembrane region" description="Helical" evidence="2">
    <location>
        <begin position="579"/>
        <end position="600"/>
    </location>
</feature>
<dbReference type="Gene3D" id="1.20.1280.50">
    <property type="match status" value="1"/>
</dbReference>
<feature type="region of interest" description="Disordered" evidence="1">
    <location>
        <begin position="737"/>
        <end position="790"/>
    </location>
</feature>
<evidence type="ECO:0000256" key="2">
    <source>
        <dbReference type="SAM" id="Phobius"/>
    </source>
</evidence>
<accession>A0AA88KUZ6</accession>
<feature type="transmembrane region" description="Helical" evidence="2">
    <location>
        <begin position="943"/>
        <end position="966"/>
    </location>
</feature>
<feature type="compositionally biased region" description="Polar residues" evidence="1">
    <location>
        <begin position="299"/>
        <end position="310"/>
    </location>
</feature>
<feature type="transmembrane region" description="Helical" evidence="2">
    <location>
        <begin position="539"/>
        <end position="559"/>
    </location>
</feature>
<dbReference type="EMBL" id="PYSW02000007">
    <property type="protein sequence ID" value="KAG2389517.1"/>
    <property type="molecule type" value="Genomic_DNA"/>
</dbReference>
<gene>
    <name evidence="4" type="ORF">C9374_014077</name>
</gene>
<feature type="transmembrane region" description="Helical" evidence="2">
    <location>
        <begin position="855"/>
        <end position="874"/>
    </location>
</feature>
<feature type="compositionally biased region" description="Basic and acidic residues" evidence="1">
    <location>
        <begin position="265"/>
        <end position="274"/>
    </location>
</feature>
<evidence type="ECO:0000256" key="1">
    <source>
        <dbReference type="SAM" id="MobiDB-lite"/>
    </source>
</evidence>
<dbReference type="PROSITE" id="PS50181">
    <property type="entry name" value="FBOX"/>
    <property type="match status" value="1"/>
</dbReference>
<feature type="transmembrane region" description="Helical" evidence="2">
    <location>
        <begin position="812"/>
        <end position="835"/>
    </location>
</feature>
<feature type="compositionally biased region" description="Low complexity" evidence="1">
    <location>
        <begin position="219"/>
        <end position="231"/>
    </location>
</feature>
<feature type="region of interest" description="Disordered" evidence="1">
    <location>
        <begin position="1"/>
        <end position="75"/>
    </location>
</feature>
<feature type="transmembrane region" description="Helical" evidence="2">
    <location>
        <begin position="911"/>
        <end position="937"/>
    </location>
</feature>
<protein>
    <recommendedName>
        <fullName evidence="3">F-box domain-containing protein</fullName>
    </recommendedName>
</protein>
<feature type="compositionally biased region" description="Low complexity" evidence="1">
    <location>
        <begin position="47"/>
        <end position="67"/>
    </location>
</feature>
<keyword evidence="2" id="KW-0472">Membrane</keyword>
<reference evidence="4 5" key="1">
    <citation type="journal article" date="2018" name="BMC Genomics">
        <title>The genome of Naegleria lovaniensis, the basis for a comparative approach to unravel pathogenicity factors of the human pathogenic amoeba N. fowleri.</title>
        <authorList>
            <person name="Liechti N."/>
            <person name="Schurch N."/>
            <person name="Bruggmann R."/>
            <person name="Wittwer M."/>
        </authorList>
    </citation>
    <scope>NUCLEOTIDE SEQUENCE [LARGE SCALE GENOMIC DNA]</scope>
    <source>
        <strain evidence="4 5">ATCC 30569</strain>
    </source>
</reference>
<keyword evidence="5" id="KW-1185">Reference proteome</keyword>
<feature type="compositionally biased region" description="Basic and acidic residues" evidence="1">
    <location>
        <begin position="16"/>
        <end position="32"/>
    </location>
</feature>
<name>A0AA88KUZ6_NAELO</name>
<dbReference type="InterPro" id="IPR036047">
    <property type="entry name" value="F-box-like_dom_sf"/>
</dbReference>
<dbReference type="Proteomes" id="UP000816034">
    <property type="component" value="Unassembled WGS sequence"/>
</dbReference>
<feature type="compositionally biased region" description="Polar residues" evidence="1">
    <location>
        <begin position="232"/>
        <end position="264"/>
    </location>
</feature>